<dbReference type="AlphaFoldDB" id="A0A2S6FWZ4"/>
<dbReference type="OrthoDB" id="9795264at2"/>
<dbReference type="Pfam" id="PF11148">
    <property type="entry name" value="DUF2922"/>
    <property type="match status" value="1"/>
</dbReference>
<protein>
    <recommendedName>
        <fullName evidence="3">DUF2922 family protein</fullName>
    </recommendedName>
</protein>
<evidence type="ECO:0000313" key="1">
    <source>
        <dbReference type="EMBL" id="PPK48070.1"/>
    </source>
</evidence>
<evidence type="ECO:0000313" key="2">
    <source>
        <dbReference type="Proteomes" id="UP000239863"/>
    </source>
</evidence>
<evidence type="ECO:0008006" key="3">
    <source>
        <dbReference type="Google" id="ProtNLM"/>
    </source>
</evidence>
<dbReference type="Proteomes" id="UP000239863">
    <property type="component" value="Unassembled WGS sequence"/>
</dbReference>
<gene>
    <name evidence="1" type="ORF">BD821_11035</name>
</gene>
<accession>A0A2S6FWZ4</accession>
<proteinExistence type="predicted"/>
<organism evidence="1 2">
    <name type="scientific">Clostridium algidicarnis DSM 15099</name>
    <dbReference type="NCBI Taxonomy" id="1121295"/>
    <lineage>
        <taxon>Bacteria</taxon>
        <taxon>Bacillati</taxon>
        <taxon>Bacillota</taxon>
        <taxon>Clostridia</taxon>
        <taxon>Eubacteriales</taxon>
        <taxon>Clostridiaceae</taxon>
        <taxon>Clostridium</taxon>
    </lineage>
</organism>
<dbReference type="InterPro" id="IPR021321">
    <property type="entry name" value="DUF2922"/>
</dbReference>
<comment type="caution">
    <text evidence="1">The sequence shown here is derived from an EMBL/GenBank/DDBJ whole genome shotgun (WGS) entry which is preliminary data.</text>
</comment>
<dbReference type="RefSeq" id="WP_104410040.1">
    <property type="nucleotide sequence ID" value="NZ_PTIS01000010.1"/>
</dbReference>
<name>A0A2S6FWZ4_9CLOT</name>
<sequence length="74" mass="8237">MDNNKIVTMTFINKSGTKVNLRVEYAKQDLSKDDIVTLMDSIISKGVITSKGGPLMFKDSAEVVEKESSKIELR</sequence>
<dbReference type="EMBL" id="PTIS01000010">
    <property type="protein sequence ID" value="PPK48070.1"/>
    <property type="molecule type" value="Genomic_DNA"/>
</dbReference>
<reference evidence="1 2" key="1">
    <citation type="submission" date="2018-02" db="EMBL/GenBank/DDBJ databases">
        <title>Genomic Encyclopedia of Archaeal and Bacterial Type Strains, Phase II (KMG-II): from individual species to whole genera.</title>
        <authorList>
            <person name="Goeker M."/>
        </authorList>
    </citation>
    <scope>NUCLEOTIDE SEQUENCE [LARGE SCALE GENOMIC DNA]</scope>
    <source>
        <strain evidence="1 2">DSM 15099</strain>
    </source>
</reference>
<dbReference type="STRING" id="37659.GCA_000703125_01219"/>